<dbReference type="AlphaFoldDB" id="A0A0F0IPG5"/>
<dbReference type="STRING" id="1403190.A0A0F0IPG5"/>
<dbReference type="OrthoDB" id="539398at2759"/>
<name>A0A0F0IPG5_ASPPU</name>
<comment type="caution">
    <text evidence="1">The sequence shown here is derived from an EMBL/GenBank/DDBJ whole genome shotgun (WGS) entry which is preliminary data.</text>
</comment>
<dbReference type="InterPro" id="IPR012349">
    <property type="entry name" value="Split_barrel_FMN-bd"/>
</dbReference>
<gene>
    <name evidence="1" type="ORF">P875_00075825</name>
</gene>
<dbReference type="PANTHER" id="PTHR39336">
    <property type="entry name" value="PYRIDOXAMINE PHOSPHATE OXIDASE FAMILY PROTEIN (AFU_ORTHOLOGUE AFUA_6G11440)"/>
    <property type="match status" value="1"/>
</dbReference>
<evidence type="ECO:0000313" key="1">
    <source>
        <dbReference type="EMBL" id="KJK68652.1"/>
    </source>
</evidence>
<dbReference type="EMBL" id="JZEE01000032">
    <property type="protein sequence ID" value="KJK68652.1"/>
    <property type="molecule type" value="Genomic_DNA"/>
</dbReference>
<evidence type="ECO:0000313" key="2">
    <source>
        <dbReference type="Proteomes" id="UP000033540"/>
    </source>
</evidence>
<sequence length="609" mass="70027">MPIFYESLSDNLRDWALRQPLFFVSSAPCRGRHINVSPKGLPDSSFAVLSPNKVAYVDSTGSGCETICHLRENGRATVMFCSFDATPRIMRLFCTGSVIEWNDPRYTGYVKRMGVKSLVGARAVIILDIFKVQISCGFGVPLLDLTVDPETNEPKPCFTNRPRLGKFAEYTINRGEMPEYQMQWNSKSLDGLPGLHSAMRDKGESIWWARVTNWASYYHFQLDIIKTAMALMFLVMVVAQWAAFEPFIYADLIVYSDETYKDEGQEGISLAQFQKLTAGAGAIRRAWIRTLRYDILVPFELLDWTTCKREPIEQYRMANPVREANDWAFQTAIIDIFGILSLWEQNHRLSLDLGLQGRRVGEKPAPEPNTSYSSIAGDYRHDFTTGRTDAVPPYRARLHNNDASVLAYASCVGKLSFTNERVAFNALGECRHPYHQIWAGTVAQIVQHCPTVTELYLNLDEWVRPDHLEYIQARRQWFTLPTPEDQEHIDNIEDWEEEICDWESGCVYRSINDDEQFHRFFISLGYAARHMPLLRSIEYDLNHGTPTTFSFKRDTGTAIAEWDSAADPEYRPDKRVAKAWGFRLNEMEFTGPWDLKSIVRFPYWPPQEV</sequence>
<dbReference type="Proteomes" id="UP000033540">
    <property type="component" value="Unassembled WGS sequence"/>
</dbReference>
<organism evidence="1 2">
    <name type="scientific">Aspergillus parasiticus (strain ATCC 56775 / NRRL 5862 / SRRC 143 / SU-1)</name>
    <dbReference type="NCBI Taxonomy" id="1403190"/>
    <lineage>
        <taxon>Eukaryota</taxon>
        <taxon>Fungi</taxon>
        <taxon>Dikarya</taxon>
        <taxon>Ascomycota</taxon>
        <taxon>Pezizomycotina</taxon>
        <taxon>Eurotiomycetes</taxon>
        <taxon>Eurotiomycetidae</taxon>
        <taxon>Eurotiales</taxon>
        <taxon>Aspergillaceae</taxon>
        <taxon>Aspergillus</taxon>
        <taxon>Aspergillus subgen. Circumdati</taxon>
    </lineage>
</organism>
<proteinExistence type="predicted"/>
<reference evidence="1 2" key="1">
    <citation type="submission" date="2015-02" db="EMBL/GenBank/DDBJ databases">
        <title>Draft genome sequence of Aspergillus parasiticus SU-1.</title>
        <authorList>
            <person name="Yu J."/>
            <person name="Fedorova N."/>
            <person name="Yin Y."/>
            <person name="Losada L."/>
            <person name="Zafar N."/>
            <person name="Taujale R."/>
            <person name="Ehrlich K.C."/>
            <person name="Bhatnagar D."/>
            <person name="Cleveland T.E."/>
            <person name="Bennett J.W."/>
            <person name="Nierman W.C."/>
        </authorList>
    </citation>
    <scope>NUCLEOTIDE SEQUENCE [LARGE SCALE GENOMIC DNA]</scope>
    <source>
        <strain evidence="2">ATCC 56775 / NRRL 5862 / SRRC 143 / SU-1</strain>
    </source>
</reference>
<dbReference type="PANTHER" id="PTHR39336:SF1">
    <property type="entry name" value="PYRIDOXAMINE PHOSPHATE OXIDASE FAMILY PROTEIN (AFU_ORTHOLOGUE AFUA_6G11440)"/>
    <property type="match status" value="1"/>
</dbReference>
<evidence type="ECO:0008006" key="3">
    <source>
        <dbReference type="Google" id="ProtNLM"/>
    </source>
</evidence>
<protein>
    <recommendedName>
        <fullName evidence="3">Pyridoxamine 5'-phosphate oxidase putative domain-containing protein</fullName>
    </recommendedName>
</protein>
<dbReference type="Gene3D" id="2.30.110.10">
    <property type="entry name" value="Electron Transport, Fmn-binding Protein, Chain A"/>
    <property type="match status" value="1"/>
</dbReference>
<accession>A0A0F0IPG5</accession>